<dbReference type="AlphaFoldDB" id="A0A1I9GBK2"/>
<gene>
    <name evidence="2" type="primary">Bm14318</name>
    <name evidence="2" type="ORF">BM_Bm14318</name>
</gene>
<evidence type="ECO:0000313" key="2">
    <source>
        <dbReference type="EMBL" id="CDQ08536.1"/>
    </source>
</evidence>
<feature type="compositionally biased region" description="Basic and acidic residues" evidence="1">
    <location>
        <begin position="29"/>
        <end position="38"/>
    </location>
</feature>
<protein>
    <submittedName>
        <fullName evidence="2">Bm14318</fullName>
    </submittedName>
</protein>
<evidence type="ECO:0000256" key="1">
    <source>
        <dbReference type="SAM" id="MobiDB-lite"/>
    </source>
</evidence>
<feature type="compositionally biased region" description="Basic and acidic residues" evidence="1">
    <location>
        <begin position="54"/>
        <end position="66"/>
    </location>
</feature>
<name>A0A1I9GBK2_BRUMA</name>
<feature type="compositionally biased region" description="Basic residues" evidence="1">
    <location>
        <begin position="39"/>
        <end position="53"/>
    </location>
</feature>
<dbReference type="EMBL" id="LN857237">
    <property type="protein sequence ID" value="CDQ08536.1"/>
    <property type="molecule type" value="Genomic_DNA"/>
</dbReference>
<accession>A0A1I9GBK2</accession>
<feature type="region of interest" description="Disordered" evidence="1">
    <location>
        <begin position="29"/>
        <end position="75"/>
    </location>
</feature>
<reference evidence="2" key="2">
    <citation type="submission" date="2012-12" db="EMBL/GenBank/DDBJ databases">
        <authorList>
            <consortium name="WormBase Consortium"/>
            <person name="Ghedin E."/>
            <person name="Paulini M."/>
        </authorList>
    </citation>
    <scope>NUCLEOTIDE SEQUENCE</scope>
    <source>
        <strain evidence="2">FR3</strain>
    </source>
</reference>
<proteinExistence type="predicted"/>
<organism evidence="2">
    <name type="scientific">Brugia malayi</name>
    <name type="common">Filarial nematode worm</name>
    <dbReference type="NCBI Taxonomy" id="6279"/>
    <lineage>
        <taxon>Eukaryota</taxon>
        <taxon>Metazoa</taxon>
        <taxon>Ecdysozoa</taxon>
        <taxon>Nematoda</taxon>
        <taxon>Chromadorea</taxon>
        <taxon>Rhabditida</taxon>
        <taxon>Spirurina</taxon>
        <taxon>Spiruromorpha</taxon>
        <taxon>Filarioidea</taxon>
        <taxon>Onchocercidae</taxon>
        <taxon>Brugia</taxon>
    </lineage>
</organism>
<reference evidence="2" key="1">
    <citation type="journal article" date="2007" name="Science">
        <title>Draft genome of the filarial nematode parasite Brugia malayi.</title>
        <authorList>
            <person name="Ghedin E."/>
            <person name="Wang S."/>
            <person name="Spiro D."/>
            <person name="Caler E."/>
            <person name="Zhao Q."/>
            <person name="Crabtree J."/>
            <person name="Allen J.E."/>
            <person name="Delcher A.L."/>
            <person name="Guiliano D.B."/>
            <person name="Miranda-Saavedra D."/>
            <person name="Angiuoli S.V."/>
            <person name="Creasy T."/>
            <person name="Amedeo P."/>
            <person name="Haas B."/>
            <person name="El-Sayed N.M."/>
            <person name="Wortman J.R."/>
            <person name="Feldblyum T."/>
            <person name="Tallon L."/>
            <person name="Schatz M."/>
            <person name="Shumway M."/>
            <person name="Koo H."/>
            <person name="Salzberg S.L."/>
            <person name="Schobel S."/>
            <person name="Pertea M."/>
            <person name="Pop M."/>
            <person name="White O."/>
            <person name="Barton G.J."/>
            <person name="Carlow C.K."/>
            <person name="Crawford M.J."/>
            <person name="Daub J."/>
            <person name="Dimmic M.W."/>
            <person name="Estes C.F."/>
            <person name="Foster J.M."/>
            <person name="Ganatra M."/>
            <person name="Gregory W.F."/>
            <person name="Johnson N.M."/>
            <person name="Jin J."/>
            <person name="Komuniecki R."/>
            <person name="Korf I."/>
            <person name="Kumar S."/>
            <person name="Laney S."/>
            <person name="Li B.W."/>
            <person name="Li W."/>
            <person name="Lindblom T.H."/>
            <person name="Lustigman S."/>
            <person name="Ma D."/>
            <person name="Maina C.V."/>
            <person name="Martin D.M."/>
            <person name="McCarter J.P."/>
            <person name="McReynolds L."/>
            <person name="Mitreva M."/>
            <person name="Nutman T.B."/>
            <person name="Parkinson J."/>
            <person name="Peregrin-Alvarez J.M."/>
            <person name="Poole C."/>
            <person name="Ren Q."/>
            <person name="Saunders L."/>
            <person name="Sluder A.E."/>
            <person name="Smith K."/>
            <person name="Stanke M."/>
            <person name="Unnasch T.R."/>
            <person name="Ware J."/>
            <person name="Wei A.D."/>
            <person name="Weil G."/>
            <person name="Williams D.J."/>
            <person name="Zhang Y."/>
            <person name="Williams S.A."/>
            <person name="Fraser-Liggett C."/>
            <person name="Slatko B."/>
            <person name="Blaxter M.L."/>
            <person name="Scott A.L."/>
        </authorList>
    </citation>
    <scope>NUCLEOTIDE SEQUENCE</scope>
    <source>
        <strain evidence="2">FR3</strain>
    </source>
</reference>
<sequence>MSDVEVVFSTSAIDQLINSRIDKVISETFKEKKDSKHSKSDHHKKEKRKKQGKGKHDDNRLLDECGSKSGKRRGF</sequence>